<evidence type="ECO:0000313" key="7">
    <source>
        <dbReference type="RefSeq" id="XP_006816105.1"/>
    </source>
</evidence>
<name>A0ABM0M7W4_SACKO</name>
<dbReference type="SMART" id="SM00184">
    <property type="entry name" value="RING"/>
    <property type="match status" value="2"/>
</dbReference>
<dbReference type="PANTHER" id="PTHR14991:SF0">
    <property type="entry name" value="RING FINGER PROTEIN 32"/>
    <property type="match status" value="1"/>
</dbReference>
<sequence>MNSRYNSKKLTTSPCQNSSTILAAVALQDHLSRNLSLVDPLRQTHLNRRAPKAKPKKVNAVVDSRLRKPTKKTDKTEEEKEFVLDAKPHQLSLAQKLGIVESPEQPLSDDQWKKAKEKSNRRDDSKQPCVICKEDFGLVQQVLLSCSHVFHRNCLQAFERFTGKKTCPMCRKETYQTRVIYEGAREHRQKSAVLIQAYWRGYVVRSWYTELRKTVPPKDPKLRKKFYEKKLQSITDRILNSYDTRVDDFLSEIDRSVAASRDVFRHFEESSMRDITDDEWQVIQLKAVQRGHTECPICIMPLESTGLCTVSSQTTSHIRKTILLSCSHVYHLTCLNAFEELSLGEKKVCPVCRSGYQKLLI</sequence>
<accession>A0ABM0M7W4</accession>
<dbReference type="PROSITE" id="PS50089">
    <property type="entry name" value="ZF_RING_2"/>
    <property type="match status" value="2"/>
</dbReference>
<keyword evidence="1 3" id="KW-0479">Metal-binding</keyword>
<dbReference type="CDD" id="cd16678">
    <property type="entry name" value="RING-H2_RNF32_rpt2"/>
    <property type="match status" value="1"/>
</dbReference>
<dbReference type="InterPro" id="IPR013083">
    <property type="entry name" value="Znf_RING/FYVE/PHD"/>
</dbReference>
<dbReference type="Gene3D" id="3.30.40.10">
    <property type="entry name" value="Zinc/RING finger domain, C3HC4 (zinc finger)"/>
    <property type="match status" value="2"/>
</dbReference>
<dbReference type="InterPro" id="IPR001841">
    <property type="entry name" value="Znf_RING"/>
</dbReference>
<dbReference type="SUPFAM" id="SSF57850">
    <property type="entry name" value="RING/U-box"/>
    <property type="match status" value="2"/>
</dbReference>
<feature type="region of interest" description="Disordered" evidence="4">
    <location>
        <begin position="103"/>
        <end position="124"/>
    </location>
</feature>
<keyword evidence="1 3" id="KW-0863">Zinc-finger</keyword>
<dbReference type="CDD" id="cd16677">
    <property type="entry name" value="RING-H2_RNF32_rpt1"/>
    <property type="match status" value="1"/>
</dbReference>
<dbReference type="RefSeq" id="XP_006816105.1">
    <property type="nucleotide sequence ID" value="XM_006816042.1"/>
</dbReference>
<dbReference type="InterPro" id="IPR000048">
    <property type="entry name" value="IQ_motif_EF-hand-BS"/>
</dbReference>
<dbReference type="CDD" id="cd23767">
    <property type="entry name" value="IQCD"/>
    <property type="match status" value="1"/>
</dbReference>
<dbReference type="Pfam" id="PF13639">
    <property type="entry name" value="zf-RING_2"/>
    <property type="match status" value="1"/>
</dbReference>
<keyword evidence="6" id="KW-1185">Reference proteome</keyword>
<dbReference type="PANTHER" id="PTHR14991">
    <property type="entry name" value="RING FINGER PROTEIN 32"/>
    <property type="match status" value="1"/>
</dbReference>
<proteinExistence type="predicted"/>
<dbReference type="Pfam" id="PF00612">
    <property type="entry name" value="IQ"/>
    <property type="match status" value="1"/>
</dbReference>
<evidence type="ECO:0000313" key="6">
    <source>
        <dbReference type="Proteomes" id="UP000694865"/>
    </source>
</evidence>
<feature type="domain" description="RING-type" evidence="5">
    <location>
        <begin position="295"/>
        <end position="353"/>
    </location>
</feature>
<dbReference type="GeneID" id="100370307"/>
<protein>
    <submittedName>
        <fullName evidence="7">RING finger protein 32-like</fullName>
    </submittedName>
</protein>
<evidence type="ECO:0000256" key="4">
    <source>
        <dbReference type="SAM" id="MobiDB-lite"/>
    </source>
</evidence>
<reference evidence="7" key="1">
    <citation type="submission" date="2025-08" db="UniProtKB">
        <authorList>
            <consortium name="RefSeq"/>
        </authorList>
    </citation>
    <scope>IDENTIFICATION</scope>
    <source>
        <tissue evidence="7">Testes</tissue>
    </source>
</reference>
<dbReference type="Proteomes" id="UP000694865">
    <property type="component" value="Unplaced"/>
</dbReference>
<organism evidence="6 7">
    <name type="scientific">Saccoglossus kowalevskii</name>
    <name type="common">Acorn worm</name>
    <dbReference type="NCBI Taxonomy" id="10224"/>
    <lineage>
        <taxon>Eukaryota</taxon>
        <taxon>Metazoa</taxon>
        <taxon>Hemichordata</taxon>
        <taxon>Enteropneusta</taxon>
        <taxon>Harrimaniidae</taxon>
        <taxon>Saccoglossus</taxon>
    </lineage>
</organism>
<feature type="compositionally biased region" description="Basic and acidic residues" evidence="4">
    <location>
        <begin position="110"/>
        <end position="124"/>
    </location>
</feature>
<evidence type="ECO:0000256" key="3">
    <source>
        <dbReference type="PROSITE-ProRule" id="PRU00175"/>
    </source>
</evidence>
<keyword evidence="2" id="KW-0862">Zinc</keyword>
<dbReference type="InterPro" id="IPR042862">
    <property type="entry name" value="RNF32"/>
</dbReference>
<dbReference type="Gene3D" id="1.20.5.190">
    <property type="match status" value="1"/>
</dbReference>
<dbReference type="PROSITE" id="PS50096">
    <property type="entry name" value="IQ"/>
    <property type="match status" value="1"/>
</dbReference>
<gene>
    <name evidence="7" type="primary">LOC100370307</name>
</gene>
<evidence type="ECO:0000259" key="5">
    <source>
        <dbReference type="PROSITE" id="PS50089"/>
    </source>
</evidence>
<evidence type="ECO:0000256" key="1">
    <source>
        <dbReference type="ARBA" id="ARBA00022771"/>
    </source>
</evidence>
<feature type="domain" description="RING-type" evidence="5">
    <location>
        <begin position="129"/>
        <end position="171"/>
    </location>
</feature>
<evidence type="ECO:0000256" key="2">
    <source>
        <dbReference type="ARBA" id="ARBA00022833"/>
    </source>
</evidence>